<reference evidence="8 9" key="1">
    <citation type="submission" date="2013-12" db="EMBL/GenBank/DDBJ databases">
        <title>Annotated genome of Streptomyces scopuliridis.</title>
        <authorList>
            <person name="Olson J.B."/>
        </authorList>
    </citation>
    <scope>NUCLEOTIDE SEQUENCE [LARGE SCALE GENOMIC DNA]</scope>
    <source>
        <strain evidence="8 9">RB72</strain>
    </source>
</reference>
<evidence type="ECO:0000256" key="3">
    <source>
        <dbReference type="ARBA" id="ARBA00022692"/>
    </source>
</evidence>
<evidence type="ECO:0000313" key="9">
    <source>
        <dbReference type="Proteomes" id="UP000245992"/>
    </source>
</evidence>
<evidence type="ECO:0000256" key="2">
    <source>
        <dbReference type="ARBA" id="ARBA00022475"/>
    </source>
</evidence>
<evidence type="ECO:0000256" key="5">
    <source>
        <dbReference type="ARBA" id="ARBA00023136"/>
    </source>
</evidence>
<comment type="subcellular location">
    <subcellularLocation>
        <location evidence="1">Cell membrane</location>
        <topology evidence="1">Multi-pass membrane protein</topology>
    </subcellularLocation>
</comment>
<evidence type="ECO:0000259" key="7">
    <source>
        <dbReference type="Pfam" id="PF00482"/>
    </source>
</evidence>
<feature type="transmembrane region" description="Helical" evidence="6">
    <location>
        <begin position="227"/>
        <end position="252"/>
    </location>
</feature>
<keyword evidence="9" id="KW-1185">Reference proteome</keyword>
<dbReference type="PANTHER" id="PTHR35007">
    <property type="entry name" value="INTEGRAL MEMBRANE PROTEIN-RELATED"/>
    <property type="match status" value="1"/>
</dbReference>
<gene>
    <name evidence="8" type="ORF">Y717_12440</name>
</gene>
<dbReference type="STRING" id="1440053.GCA_000718095_04255"/>
<dbReference type="AlphaFoldDB" id="A0A2T7SN45"/>
<keyword evidence="2" id="KW-1003">Cell membrane</keyword>
<sequence length="293" mass="30141">MTALTMSLTVFAAVLCAGGAVRLAVGQERGLRRARRLLTAPGASVAAMPGAPPWERWLPEARERARRLHGKWLCLPPAVLLALLGESVLPLFGGVLAVPLVGRWLRARERRKARERLADRIVALCGTAAGELRAGMQPTQALLAAAGSTGGLGSAEGAVLAAARFGGDVPDALRKAAREPGADGLVGLAACWRVAVDGGAGLAAGLDRLDAALRAEREQREGLRAQLAGAWATVVVLALLPVVGLALGWALGADPLRVLLHTPAGLGCLAVGGLLEGAGLWWAARIVRTGEAP</sequence>
<feature type="domain" description="Type II secretion system protein GspF" evidence="7">
    <location>
        <begin position="128"/>
        <end position="246"/>
    </location>
</feature>
<keyword evidence="5 6" id="KW-0472">Membrane</keyword>
<evidence type="ECO:0000313" key="8">
    <source>
        <dbReference type="EMBL" id="PVE04318.1"/>
    </source>
</evidence>
<dbReference type="EMBL" id="AZSP01000391">
    <property type="protein sequence ID" value="PVE04318.1"/>
    <property type="molecule type" value="Genomic_DNA"/>
</dbReference>
<comment type="caution">
    <text evidence="8">The sequence shown here is derived from an EMBL/GenBank/DDBJ whole genome shotgun (WGS) entry which is preliminary data.</text>
</comment>
<evidence type="ECO:0000256" key="1">
    <source>
        <dbReference type="ARBA" id="ARBA00004651"/>
    </source>
</evidence>
<dbReference type="InterPro" id="IPR018076">
    <property type="entry name" value="T2SS_GspF_dom"/>
</dbReference>
<keyword evidence="3 6" id="KW-0812">Transmembrane</keyword>
<evidence type="ECO:0000256" key="4">
    <source>
        <dbReference type="ARBA" id="ARBA00022989"/>
    </source>
</evidence>
<feature type="transmembrane region" description="Helical" evidence="6">
    <location>
        <begin position="264"/>
        <end position="284"/>
    </location>
</feature>
<protein>
    <submittedName>
        <fullName evidence="8">Type II secretion system F protein</fullName>
    </submittedName>
</protein>
<keyword evidence="4 6" id="KW-1133">Transmembrane helix</keyword>
<accession>A0A2T7SN45</accession>
<dbReference type="GO" id="GO:0005886">
    <property type="term" value="C:plasma membrane"/>
    <property type="evidence" value="ECO:0007669"/>
    <property type="project" value="UniProtKB-SubCell"/>
</dbReference>
<dbReference type="Proteomes" id="UP000245992">
    <property type="component" value="Unassembled WGS sequence"/>
</dbReference>
<name>A0A2T7SN45_9ACTN</name>
<organism evidence="8 9">
    <name type="scientific">Streptomyces scopuliridis RB72</name>
    <dbReference type="NCBI Taxonomy" id="1440053"/>
    <lineage>
        <taxon>Bacteria</taxon>
        <taxon>Bacillati</taxon>
        <taxon>Actinomycetota</taxon>
        <taxon>Actinomycetes</taxon>
        <taxon>Kitasatosporales</taxon>
        <taxon>Streptomycetaceae</taxon>
        <taxon>Streptomyces</taxon>
    </lineage>
</organism>
<evidence type="ECO:0000256" key="6">
    <source>
        <dbReference type="SAM" id="Phobius"/>
    </source>
</evidence>
<proteinExistence type="predicted"/>
<dbReference type="PANTHER" id="PTHR35007:SF4">
    <property type="entry name" value="CONSERVED TRANSMEMBRANE PROTEIN-RELATED"/>
    <property type="match status" value="1"/>
</dbReference>
<dbReference type="Pfam" id="PF00482">
    <property type="entry name" value="T2SSF"/>
    <property type="match status" value="1"/>
</dbReference>